<organism evidence="1 2">
    <name type="scientific">Blastochloris tepida</name>
    <dbReference type="NCBI Taxonomy" id="2233851"/>
    <lineage>
        <taxon>Bacteria</taxon>
        <taxon>Pseudomonadati</taxon>
        <taxon>Pseudomonadota</taxon>
        <taxon>Alphaproteobacteria</taxon>
        <taxon>Hyphomicrobiales</taxon>
        <taxon>Blastochloridaceae</taxon>
        <taxon>Blastochloris</taxon>
    </lineage>
</organism>
<dbReference type="EMBL" id="AP018907">
    <property type="protein sequence ID" value="BBF92389.1"/>
    <property type="molecule type" value="Genomic_DNA"/>
</dbReference>
<name>A0A348FYK6_9HYPH</name>
<gene>
    <name evidence="1" type="ORF">BLTE_10740</name>
</gene>
<proteinExistence type="predicted"/>
<protein>
    <submittedName>
        <fullName evidence="1">Uncharacterized protein</fullName>
    </submittedName>
</protein>
<keyword evidence="2" id="KW-1185">Reference proteome</keyword>
<dbReference type="AlphaFoldDB" id="A0A348FYK6"/>
<evidence type="ECO:0000313" key="1">
    <source>
        <dbReference type="EMBL" id="BBF92389.1"/>
    </source>
</evidence>
<dbReference type="Proteomes" id="UP000266934">
    <property type="component" value="Chromosome"/>
</dbReference>
<dbReference type="KEGG" id="blag:BLTE_10740"/>
<evidence type="ECO:0000313" key="2">
    <source>
        <dbReference type="Proteomes" id="UP000266934"/>
    </source>
</evidence>
<sequence>MPLQHKPPPPRLPCDAPLQLWMVMSALRRTRQQIEVAKAALVEIAAMWAEVAPSCGDTIDTLMSEMEELHRDINEAVGERVAAGEENGL</sequence>
<accession>A0A348FYK6</accession>
<reference evidence="1 2" key="1">
    <citation type="submission" date="2018-08" db="EMBL/GenBank/DDBJ databases">
        <title>Complete genome sequencing of Blastochloris tepida GI.</title>
        <authorList>
            <person name="Tsukatani Y."/>
            <person name="Mori H."/>
        </authorList>
    </citation>
    <scope>NUCLEOTIDE SEQUENCE [LARGE SCALE GENOMIC DNA]</scope>
    <source>
        <strain evidence="1 2">GI</strain>
    </source>
</reference>